<dbReference type="GO" id="GO:0043386">
    <property type="term" value="P:mycotoxin biosynthetic process"/>
    <property type="evidence" value="ECO:0007669"/>
    <property type="project" value="InterPro"/>
</dbReference>
<evidence type="ECO:0000256" key="2">
    <source>
        <dbReference type="SAM" id="Phobius"/>
    </source>
</evidence>
<evidence type="ECO:0000256" key="1">
    <source>
        <dbReference type="ARBA" id="ARBA00035112"/>
    </source>
</evidence>
<reference evidence="3 4" key="1">
    <citation type="submission" date="2018-12" db="EMBL/GenBank/DDBJ databases">
        <title>Draft genome sequence of Xylaria grammica IHI A82.</title>
        <authorList>
            <person name="Buettner E."/>
            <person name="Kellner H."/>
        </authorList>
    </citation>
    <scope>NUCLEOTIDE SEQUENCE [LARGE SCALE GENOMIC DNA]</scope>
    <source>
        <strain evidence="3 4">IHI A82</strain>
    </source>
</reference>
<comment type="caution">
    <text evidence="3">The sequence shown here is derived from an EMBL/GenBank/DDBJ whole genome shotgun (WGS) entry which is preliminary data.</text>
</comment>
<evidence type="ECO:0008006" key="5">
    <source>
        <dbReference type="Google" id="ProtNLM"/>
    </source>
</evidence>
<evidence type="ECO:0000313" key="3">
    <source>
        <dbReference type="EMBL" id="RWA08666.1"/>
    </source>
</evidence>
<keyword evidence="4" id="KW-1185">Reference proteome</keyword>
<dbReference type="InterPro" id="IPR021765">
    <property type="entry name" value="UstYa-like"/>
</dbReference>
<name>A0A439D2Q6_9PEZI</name>
<dbReference type="Pfam" id="PF11807">
    <property type="entry name" value="UstYa"/>
    <property type="match status" value="1"/>
</dbReference>
<sequence>MAYYQPIKIRDEDSERSLEEDSALVDRDIVSTYRPSRLLRIGILLGAILALILYSSLIIAVVLAVSSDNRRHGTRFLSSPVSNYITYEPRVMQQWEDLDPDAPVFFTGGPSKEIDQNWHNLLEYMNTGIPASLMEELGRVEEGIRFPDGTYFASLMVFHHLHCLKNIYHALHPDYYGLDRMTEDEQVGWQDHIGKPDPNNDVVDSMILVVNERFLAHCFHMLKEAVMCQGDPMLITMKWSKKGARPIGNLTSPHECVNWDRLMEWVEPRSVDVFEDGVLVHPNLGPVFIDGKFAESSM</sequence>
<comment type="similarity">
    <text evidence="1">Belongs to the ustYa family.</text>
</comment>
<protein>
    <recommendedName>
        <fullName evidence="5">Tat pathway signal sequence</fullName>
    </recommendedName>
</protein>
<accession>A0A439D2Q6</accession>
<feature type="transmembrane region" description="Helical" evidence="2">
    <location>
        <begin position="41"/>
        <end position="65"/>
    </location>
</feature>
<dbReference type="PANTHER" id="PTHR33365">
    <property type="entry name" value="YALI0B05434P"/>
    <property type="match status" value="1"/>
</dbReference>
<dbReference type="AlphaFoldDB" id="A0A439D2Q6"/>
<gene>
    <name evidence="3" type="ORF">EKO27_g6447</name>
</gene>
<organism evidence="3 4">
    <name type="scientific">Xylaria grammica</name>
    <dbReference type="NCBI Taxonomy" id="363999"/>
    <lineage>
        <taxon>Eukaryota</taxon>
        <taxon>Fungi</taxon>
        <taxon>Dikarya</taxon>
        <taxon>Ascomycota</taxon>
        <taxon>Pezizomycotina</taxon>
        <taxon>Sordariomycetes</taxon>
        <taxon>Xylariomycetidae</taxon>
        <taxon>Xylariales</taxon>
        <taxon>Xylariaceae</taxon>
        <taxon>Xylaria</taxon>
    </lineage>
</organism>
<dbReference type="STRING" id="363999.A0A439D2Q6"/>
<keyword evidence="2" id="KW-0812">Transmembrane</keyword>
<proteinExistence type="inferred from homology"/>
<dbReference type="Proteomes" id="UP000286045">
    <property type="component" value="Unassembled WGS sequence"/>
</dbReference>
<dbReference type="PANTHER" id="PTHR33365:SF7">
    <property type="entry name" value="TAT PATHWAY SIGNAL SEQUENCE"/>
    <property type="match status" value="1"/>
</dbReference>
<dbReference type="EMBL" id="RYZI01000189">
    <property type="protein sequence ID" value="RWA08666.1"/>
    <property type="molecule type" value="Genomic_DNA"/>
</dbReference>
<evidence type="ECO:0000313" key="4">
    <source>
        <dbReference type="Proteomes" id="UP000286045"/>
    </source>
</evidence>
<keyword evidence="2" id="KW-1133">Transmembrane helix</keyword>
<keyword evidence="2" id="KW-0472">Membrane</keyword>